<proteinExistence type="predicted"/>
<reference evidence="3" key="1">
    <citation type="submission" date="2016-06" db="EMBL/GenBank/DDBJ databases">
        <title>Parallel loss of symbiosis genes in relatives of nitrogen-fixing non-legume Parasponia.</title>
        <authorList>
            <person name="Van Velzen R."/>
            <person name="Holmer R."/>
            <person name="Bu F."/>
            <person name="Rutten L."/>
            <person name="Van Zeijl A."/>
            <person name="Liu W."/>
            <person name="Santuari L."/>
            <person name="Cao Q."/>
            <person name="Sharma T."/>
            <person name="Shen D."/>
            <person name="Roswanjaya Y."/>
            <person name="Wardhani T."/>
            <person name="Kalhor M.S."/>
            <person name="Jansen J."/>
            <person name="Van den Hoogen J."/>
            <person name="Gungor B."/>
            <person name="Hartog M."/>
            <person name="Hontelez J."/>
            <person name="Verver J."/>
            <person name="Yang W.-C."/>
            <person name="Schijlen E."/>
            <person name="Repin R."/>
            <person name="Schilthuizen M."/>
            <person name="Schranz E."/>
            <person name="Heidstra R."/>
            <person name="Miyata K."/>
            <person name="Fedorova E."/>
            <person name="Kohlen W."/>
            <person name="Bisseling T."/>
            <person name="Smit S."/>
            <person name="Geurts R."/>
        </authorList>
    </citation>
    <scope>NUCLEOTIDE SEQUENCE [LARGE SCALE GENOMIC DNA]</scope>
    <source>
        <strain evidence="3">cv. WU1-14</strain>
    </source>
</reference>
<dbReference type="AlphaFoldDB" id="A0A2P5DQX1"/>
<keyword evidence="1" id="KW-0732">Signal</keyword>
<comment type="caution">
    <text evidence="2">The sequence shown here is derived from an EMBL/GenBank/DDBJ whole genome shotgun (WGS) entry which is preliminary data.</text>
</comment>
<evidence type="ECO:0000256" key="1">
    <source>
        <dbReference type="SAM" id="SignalP"/>
    </source>
</evidence>
<evidence type="ECO:0000313" key="2">
    <source>
        <dbReference type="EMBL" id="PON75693.1"/>
    </source>
</evidence>
<dbReference type="STRING" id="3476.A0A2P5DQX1"/>
<feature type="chain" id="PRO_5015146234" evidence="1">
    <location>
        <begin position="19"/>
        <end position="190"/>
    </location>
</feature>
<keyword evidence="3" id="KW-1185">Reference proteome</keyword>
<protein>
    <submittedName>
        <fullName evidence="2">Uncharacterized protein</fullName>
    </submittedName>
</protein>
<sequence>MVMVLTVLVGVVDSLCSGGKTGMFPFKTIHDSIYKNVASLSILREFTATQSELLDIIRRSYLGDLILILIFLGDTECKDVIMAAWPILNQPDTTTTFEAMLAACASDLAIWSKHEYGYVPIHLQKVMKEIKLANNGNRSVVNMAKIRRLEKERDRLSFLDEEFWRLRFGAEWLKGGDRNTKFFHAKANQR</sequence>
<dbReference type="EMBL" id="JXTB01000022">
    <property type="protein sequence ID" value="PON75693.1"/>
    <property type="molecule type" value="Genomic_DNA"/>
</dbReference>
<accession>A0A2P5DQX1</accession>
<gene>
    <name evidence="2" type="ORF">PanWU01x14_039530</name>
</gene>
<evidence type="ECO:0000313" key="3">
    <source>
        <dbReference type="Proteomes" id="UP000237105"/>
    </source>
</evidence>
<feature type="signal peptide" evidence="1">
    <location>
        <begin position="1"/>
        <end position="18"/>
    </location>
</feature>
<dbReference type="OrthoDB" id="1935089at2759"/>
<organism evidence="2 3">
    <name type="scientific">Parasponia andersonii</name>
    <name type="common">Sponia andersonii</name>
    <dbReference type="NCBI Taxonomy" id="3476"/>
    <lineage>
        <taxon>Eukaryota</taxon>
        <taxon>Viridiplantae</taxon>
        <taxon>Streptophyta</taxon>
        <taxon>Embryophyta</taxon>
        <taxon>Tracheophyta</taxon>
        <taxon>Spermatophyta</taxon>
        <taxon>Magnoliopsida</taxon>
        <taxon>eudicotyledons</taxon>
        <taxon>Gunneridae</taxon>
        <taxon>Pentapetalae</taxon>
        <taxon>rosids</taxon>
        <taxon>fabids</taxon>
        <taxon>Rosales</taxon>
        <taxon>Cannabaceae</taxon>
        <taxon>Parasponia</taxon>
    </lineage>
</organism>
<name>A0A2P5DQX1_PARAD</name>
<dbReference type="Proteomes" id="UP000237105">
    <property type="component" value="Unassembled WGS sequence"/>
</dbReference>